<dbReference type="Pfam" id="PF00015">
    <property type="entry name" value="MCPsignal"/>
    <property type="match status" value="1"/>
</dbReference>
<dbReference type="PRINTS" id="PR00260">
    <property type="entry name" value="CHEMTRNSDUCR"/>
</dbReference>
<dbReference type="PANTHER" id="PTHR32089:SF112">
    <property type="entry name" value="LYSOZYME-LIKE PROTEIN-RELATED"/>
    <property type="match status" value="1"/>
</dbReference>
<keyword evidence="1 3" id="KW-0807">Transducer</keyword>
<organism evidence="7 8">
    <name type="scientific">Jeongeupia naejangsanensis</name>
    <dbReference type="NCBI Taxonomy" id="613195"/>
    <lineage>
        <taxon>Bacteria</taxon>
        <taxon>Pseudomonadati</taxon>
        <taxon>Pseudomonadota</taxon>
        <taxon>Betaproteobacteria</taxon>
        <taxon>Neisseriales</taxon>
        <taxon>Chitinibacteraceae</taxon>
        <taxon>Jeongeupia</taxon>
    </lineage>
</organism>
<evidence type="ECO:0000259" key="5">
    <source>
        <dbReference type="PROSITE" id="PS50111"/>
    </source>
</evidence>
<evidence type="ECO:0000259" key="6">
    <source>
        <dbReference type="PROSITE" id="PS50885"/>
    </source>
</evidence>
<keyword evidence="4" id="KW-1133">Transmembrane helix</keyword>
<feature type="transmembrane region" description="Helical" evidence="4">
    <location>
        <begin position="172"/>
        <end position="195"/>
    </location>
</feature>
<proteinExistence type="inferred from homology"/>
<evidence type="ECO:0000313" key="8">
    <source>
        <dbReference type="Proteomes" id="UP000809431"/>
    </source>
</evidence>
<feature type="domain" description="HAMP" evidence="6">
    <location>
        <begin position="196"/>
        <end position="247"/>
    </location>
</feature>
<dbReference type="PROSITE" id="PS50885">
    <property type="entry name" value="HAMP"/>
    <property type="match status" value="1"/>
</dbReference>
<accession>A0ABS2BHP1</accession>
<dbReference type="CDD" id="cd06225">
    <property type="entry name" value="HAMP"/>
    <property type="match status" value="1"/>
</dbReference>
<dbReference type="PANTHER" id="PTHR32089">
    <property type="entry name" value="METHYL-ACCEPTING CHEMOTAXIS PROTEIN MCPB"/>
    <property type="match status" value="1"/>
</dbReference>
<evidence type="ECO:0000256" key="4">
    <source>
        <dbReference type="SAM" id="Phobius"/>
    </source>
</evidence>
<dbReference type="PROSITE" id="PS50111">
    <property type="entry name" value="CHEMOTAXIS_TRANSDUC_2"/>
    <property type="match status" value="1"/>
</dbReference>
<comment type="similarity">
    <text evidence="2">Belongs to the methyl-accepting chemotaxis (MCP) protein family.</text>
</comment>
<dbReference type="InterPro" id="IPR004090">
    <property type="entry name" value="Chemotax_Me-accpt_rcpt"/>
</dbReference>
<dbReference type="InterPro" id="IPR004089">
    <property type="entry name" value="MCPsignal_dom"/>
</dbReference>
<protein>
    <submittedName>
        <fullName evidence="7">Methyl-accepting chemotaxis protein</fullName>
    </submittedName>
</protein>
<gene>
    <name evidence="7" type="ORF">JMJ54_04730</name>
</gene>
<keyword evidence="4" id="KW-0812">Transmembrane</keyword>
<dbReference type="Gene3D" id="1.10.287.950">
    <property type="entry name" value="Methyl-accepting chemotaxis protein"/>
    <property type="match status" value="1"/>
</dbReference>
<dbReference type="Pfam" id="PF00672">
    <property type="entry name" value="HAMP"/>
    <property type="match status" value="1"/>
</dbReference>
<comment type="caution">
    <text evidence="7">The sequence shown here is derived from an EMBL/GenBank/DDBJ whole genome shotgun (WGS) entry which is preliminary data.</text>
</comment>
<dbReference type="InterPro" id="IPR003660">
    <property type="entry name" value="HAMP_dom"/>
</dbReference>
<dbReference type="EMBL" id="JAESND010000001">
    <property type="protein sequence ID" value="MBM3115128.1"/>
    <property type="molecule type" value="Genomic_DNA"/>
</dbReference>
<keyword evidence="4" id="KW-0472">Membrane</keyword>
<feature type="transmembrane region" description="Helical" evidence="4">
    <location>
        <begin position="7"/>
        <end position="27"/>
    </location>
</feature>
<keyword evidence="8" id="KW-1185">Reference proteome</keyword>
<feature type="domain" description="Methyl-accepting transducer" evidence="5">
    <location>
        <begin position="252"/>
        <end position="488"/>
    </location>
</feature>
<evidence type="ECO:0000256" key="1">
    <source>
        <dbReference type="ARBA" id="ARBA00023224"/>
    </source>
</evidence>
<dbReference type="RefSeq" id="WP_203536773.1">
    <property type="nucleotide sequence ID" value="NZ_JAESND010000001.1"/>
</dbReference>
<sequence length="526" mass="55774">MRIATQLKLVSIVTVCTLGLLAGWISWQNHRLHQEYGQFRDNQTALAAIATMKGSMLTLSRLDPLAADAEARIAATEQTVAGAAGQLRPLLDAERGARLDALLDGRWRNYLTQYRSAVSISATSPQDAIGIPESIYHSELEPTLAELDAASQRNRDQAKAVTAAIDHRAARLLTLTLVPLGLTALAIVASQRFFARKLARRLAAMAGGVSRLATGELSQRMHENGDEIGQLGGQLNHFVDRLAATLQQAQAAAQSTRDDAGDVARLAGDVHADADRQTRHLQDIAGSSASLEAAVQHVGQRAEQAAGAAQQTQAAIAAARTAGDASLARLDRLTEDFGHAEHAMHSLAEAVTQIVVVAESIDAIAGQTNLLALNAAIEAARAGEAGRGFAVVADEVRKLSLSTTDSTQRIREILDATRTRTRDTLAAMQAAAERIGECHDDGATVNASLANIGAAAAQVGAMMSEISEAVDEQGRASGAIRERLEHIGDSARDSRSLSETMRDELRGLTDTANALDGQLGWFRLAR</sequence>
<dbReference type="Proteomes" id="UP000809431">
    <property type="component" value="Unassembled WGS sequence"/>
</dbReference>
<dbReference type="SMART" id="SM00283">
    <property type="entry name" value="MA"/>
    <property type="match status" value="1"/>
</dbReference>
<evidence type="ECO:0000313" key="7">
    <source>
        <dbReference type="EMBL" id="MBM3115128.1"/>
    </source>
</evidence>
<dbReference type="SMART" id="SM00304">
    <property type="entry name" value="HAMP"/>
    <property type="match status" value="1"/>
</dbReference>
<name>A0ABS2BHP1_9NEIS</name>
<reference evidence="7 8" key="1">
    <citation type="submission" date="2021-01" db="EMBL/GenBank/DDBJ databases">
        <title>Draft Genome Sequence and Polyhydroxyalkanoate Biosynthetic Potential of Jeongeupia naejangsanensis Type Strain DSM 24253.</title>
        <authorList>
            <person name="Turrini P."/>
            <person name="Artuso I."/>
            <person name="Lugli G.A."/>
            <person name="Frangipani E."/>
            <person name="Ventura M."/>
            <person name="Visca P."/>
        </authorList>
    </citation>
    <scope>NUCLEOTIDE SEQUENCE [LARGE SCALE GENOMIC DNA]</scope>
    <source>
        <strain evidence="7 8">DSM 24253</strain>
    </source>
</reference>
<evidence type="ECO:0000256" key="3">
    <source>
        <dbReference type="PROSITE-ProRule" id="PRU00284"/>
    </source>
</evidence>
<evidence type="ECO:0000256" key="2">
    <source>
        <dbReference type="ARBA" id="ARBA00029447"/>
    </source>
</evidence>
<dbReference type="SUPFAM" id="SSF58104">
    <property type="entry name" value="Methyl-accepting chemotaxis protein (MCP) signaling domain"/>
    <property type="match status" value="1"/>
</dbReference>